<evidence type="ECO:0000256" key="1">
    <source>
        <dbReference type="ARBA" id="ARBA00007090"/>
    </source>
</evidence>
<proteinExistence type="inferred from homology"/>
<feature type="compositionally biased region" description="Polar residues" evidence="14">
    <location>
        <begin position="762"/>
        <end position="777"/>
    </location>
</feature>
<evidence type="ECO:0000256" key="14">
    <source>
        <dbReference type="SAM" id="MobiDB-lite"/>
    </source>
</evidence>
<comment type="caution">
    <text evidence="18">The sequence shown here is derived from an EMBL/GenBank/DDBJ whole genome shotgun (WGS) entry which is preliminary data.</text>
</comment>
<dbReference type="GO" id="GO:0008658">
    <property type="term" value="F:penicillin binding"/>
    <property type="evidence" value="ECO:0007669"/>
    <property type="project" value="InterPro"/>
</dbReference>
<keyword evidence="6" id="KW-0808">Transferase</keyword>
<protein>
    <submittedName>
        <fullName evidence="18">Penicillin-binding protein</fullName>
    </submittedName>
</protein>
<dbReference type="InterPro" id="IPR012338">
    <property type="entry name" value="Beta-lactam/transpept-like"/>
</dbReference>
<feature type="compositionally biased region" description="Low complexity" evidence="14">
    <location>
        <begin position="817"/>
        <end position="831"/>
    </location>
</feature>
<dbReference type="AlphaFoldDB" id="A0A5J5E277"/>
<organism evidence="18 19">
    <name type="scientific">Bifidobacterium reuteri</name>
    <dbReference type="NCBI Taxonomy" id="983706"/>
    <lineage>
        <taxon>Bacteria</taxon>
        <taxon>Bacillati</taxon>
        <taxon>Actinomycetota</taxon>
        <taxon>Actinomycetes</taxon>
        <taxon>Bifidobacteriales</taxon>
        <taxon>Bifidobacteriaceae</taxon>
        <taxon>Bifidobacterium</taxon>
    </lineage>
</organism>
<feature type="transmembrane region" description="Helical" evidence="15">
    <location>
        <begin position="105"/>
        <end position="130"/>
    </location>
</feature>
<dbReference type="InterPro" id="IPR001264">
    <property type="entry name" value="Glyco_trans_51"/>
</dbReference>
<dbReference type="GO" id="GO:0009002">
    <property type="term" value="F:serine-type D-Ala-D-Ala carboxypeptidase activity"/>
    <property type="evidence" value="ECO:0007669"/>
    <property type="project" value="UniProtKB-EC"/>
</dbReference>
<dbReference type="Pfam" id="PF00905">
    <property type="entry name" value="Transpeptidase"/>
    <property type="match status" value="1"/>
</dbReference>
<feature type="region of interest" description="Disordered" evidence="14">
    <location>
        <begin position="712"/>
        <end position="854"/>
    </location>
</feature>
<feature type="compositionally biased region" description="Basic residues" evidence="14">
    <location>
        <begin position="82"/>
        <end position="97"/>
    </location>
</feature>
<evidence type="ECO:0000256" key="4">
    <source>
        <dbReference type="ARBA" id="ARBA00022670"/>
    </source>
</evidence>
<dbReference type="InterPro" id="IPR023346">
    <property type="entry name" value="Lysozyme-like_dom_sf"/>
</dbReference>
<name>A0A5J5E277_9BIFI</name>
<dbReference type="GO" id="GO:0006508">
    <property type="term" value="P:proteolysis"/>
    <property type="evidence" value="ECO:0007669"/>
    <property type="project" value="UniProtKB-KW"/>
</dbReference>
<evidence type="ECO:0000256" key="12">
    <source>
        <dbReference type="ARBA" id="ARBA00034000"/>
    </source>
</evidence>
<keyword evidence="4" id="KW-0645">Protease</keyword>
<evidence type="ECO:0000259" key="17">
    <source>
        <dbReference type="Pfam" id="PF00912"/>
    </source>
</evidence>
<evidence type="ECO:0000256" key="13">
    <source>
        <dbReference type="ARBA" id="ARBA00049902"/>
    </source>
</evidence>
<keyword evidence="15" id="KW-1133">Transmembrane helix</keyword>
<sequence length="854" mass="89234">MACMASYQRRARAGSDGPALRQPRTAHSKSGQAAQEGAYRTETGRSGSRAGGAGTRRNSSHRASQASHASRTGSARTVRTVHATHRSRNHKNNNGGKGKHRVLKWVLGVFFGLIGAGLFAGIGVFAYLYITTEVPQPEKFALAEKTTVYYADGTTPIGSYAEQNREIISCTDLPDYIGNAIVASENRTFYTDKGIDLKGIARAFLNNVTTGTRQGGSTITQQYAERYYLGETTTYVGKAREAILALKIAQTESKDEVLCNYMNTIYLGRNAYGIQAAAKAYFNKDAKDLTLPEAAMIAGIIPAPSTWDPADSPKIAQQRFNRVLNIMEEDGYITAKQHKEATFPQTAEVAQQNEYQGPNGYLLDMVQRELVGSKAFTKEDLATGGYKIVTTIDKTKQDLMQSVGDTRADGMPESIQVGGIAVEQKTGAVVSVYAGSDYLSKPLNNADQALFEPGSTMKPFALLGAAQEGVSFNTMFNGNSHQHFSGITAEVNNALNINWGNINLYQATANSVNTVFMDVNEHLTPQRTAKIAHEAGITGDIDETSPYNVLGINALTVWDLAQGHSTIANNGVKNTLHMVAKVQDSKGKDLYNAPNENKKVFDANDCALVQKAMQGTTTSGTAAGVSSALGGRQVAGKSGTANDELAASFVGYTPSLMNVWAIWNPDADGNPQVVPAFGGYGVTSTGYPAHLFTEYMSQALAGTAVEQFTTAKDSGKVGGPDGTWGLGGSKSSSTNGQSGTQNGSSGSDSSSGSTSGQSSTQEFAQQCLNNPSYSTECPNYPGTSSGGNGGNGDNGSGNGDGGDGGNGGNGDSGGNSGNSNGNGNSGSSDSGGNTGSNSGNGNGTPSGETTGGNS</sequence>
<feature type="compositionally biased region" description="Gly residues" evidence="14">
    <location>
        <begin position="716"/>
        <end position="728"/>
    </location>
</feature>
<feature type="compositionally biased region" description="Low complexity" evidence="14">
    <location>
        <begin position="729"/>
        <end position="761"/>
    </location>
</feature>
<keyword evidence="15" id="KW-0472">Membrane</keyword>
<keyword evidence="5" id="KW-0328">Glycosyltransferase</keyword>
<evidence type="ECO:0000256" key="8">
    <source>
        <dbReference type="ARBA" id="ARBA00022960"/>
    </source>
</evidence>
<keyword evidence="10" id="KW-0511">Multifunctional enzyme</keyword>
<dbReference type="SUPFAM" id="SSF53955">
    <property type="entry name" value="Lysozyme-like"/>
    <property type="match status" value="1"/>
</dbReference>
<evidence type="ECO:0000256" key="9">
    <source>
        <dbReference type="ARBA" id="ARBA00022984"/>
    </source>
</evidence>
<keyword evidence="3" id="KW-0121">Carboxypeptidase</keyword>
<dbReference type="InterPro" id="IPR036950">
    <property type="entry name" value="PBP_transglycosylase"/>
</dbReference>
<reference evidence="18 19" key="1">
    <citation type="journal article" date="2019" name="Syst. Appl. Microbiol.">
        <title>Characterization of Bifidobacterium species in feaces of the Egyptian fruit bat: Description of B. vespertilionis sp. nov. and B. rousetti sp. nov.</title>
        <authorList>
            <person name="Modesto M."/>
            <person name="Satti M."/>
            <person name="Watanabe K."/>
            <person name="Puglisi E."/>
            <person name="Morelli L."/>
            <person name="Huang C.-H."/>
            <person name="Liou J.-S."/>
            <person name="Miyashita M."/>
            <person name="Tamura T."/>
            <person name="Saito S."/>
            <person name="Mori K."/>
            <person name="Huang L."/>
            <person name="Sciavilla P."/>
            <person name="Sandri C."/>
            <person name="Spiezio C."/>
            <person name="Vitali F."/>
            <person name="Cavalieri D."/>
            <person name="Perpetuini G."/>
            <person name="Tofalo R."/>
            <person name="Bonetti A."/>
            <person name="Arita M."/>
            <person name="Mattarelli P."/>
        </authorList>
    </citation>
    <scope>NUCLEOTIDE SEQUENCE [LARGE SCALE GENOMIC DNA]</scope>
    <source>
        <strain evidence="18 19">RST19</strain>
    </source>
</reference>
<comment type="similarity">
    <text evidence="2">In the N-terminal section; belongs to the glycosyltransferase 51 family.</text>
</comment>
<feature type="compositionally biased region" description="Gly residues" evidence="14">
    <location>
        <begin position="784"/>
        <end position="816"/>
    </location>
</feature>
<keyword evidence="15" id="KW-0812">Transmembrane</keyword>
<keyword evidence="9" id="KW-0573">Peptidoglycan synthesis</keyword>
<dbReference type="InterPro" id="IPR050396">
    <property type="entry name" value="Glycosyltr_51/Transpeptidase"/>
</dbReference>
<comment type="catalytic activity">
    <reaction evidence="12">
        <text>Preferential cleavage: (Ac)2-L-Lys-D-Ala-|-D-Ala. Also transpeptidation of peptidyl-alanyl moieties that are N-acyl substituents of D-alanine.</text>
        <dbReference type="EC" id="3.4.16.4"/>
    </reaction>
</comment>
<evidence type="ECO:0000256" key="5">
    <source>
        <dbReference type="ARBA" id="ARBA00022676"/>
    </source>
</evidence>
<dbReference type="GO" id="GO:0008360">
    <property type="term" value="P:regulation of cell shape"/>
    <property type="evidence" value="ECO:0007669"/>
    <property type="project" value="UniProtKB-KW"/>
</dbReference>
<evidence type="ECO:0000259" key="16">
    <source>
        <dbReference type="Pfam" id="PF00905"/>
    </source>
</evidence>
<dbReference type="PANTHER" id="PTHR32282">
    <property type="entry name" value="BINDING PROTEIN TRANSPEPTIDASE, PUTATIVE-RELATED"/>
    <property type="match status" value="1"/>
</dbReference>
<dbReference type="GO" id="GO:0071555">
    <property type="term" value="P:cell wall organization"/>
    <property type="evidence" value="ECO:0007669"/>
    <property type="project" value="UniProtKB-KW"/>
</dbReference>
<feature type="region of interest" description="Disordered" evidence="14">
    <location>
        <begin position="1"/>
        <end position="97"/>
    </location>
</feature>
<evidence type="ECO:0000256" key="11">
    <source>
        <dbReference type="ARBA" id="ARBA00023316"/>
    </source>
</evidence>
<dbReference type="EMBL" id="RZUG01000029">
    <property type="protein sequence ID" value="KAA8823042.1"/>
    <property type="molecule type" value="Genomic_DNA"/>
</dbReference>
<gene>
    <name evidence="18" type="ORF">EMO92_10665</name>
</gene>
<evidence type="ECO:0000256" key="3">
    <source>
        <dbReference type="ARBA" id="ARBA00022645"/>
    </source>
</evidence>
<dbReference type="Pfam" id="PF00912">
    <property type="entry name" value="Transgly"/>
    <property type="match status" value="1"/>
</dbReference>
<evidence type="ECO:0000313" key="19">
    <source>
        <dbReference type="Proteomes" id="UP000326251"/>
    </source>
</evidence>
<dbReference type="Proteomes" id="UP000326251">
    <property type="component" value="Unassembled WGS sequence"/>
</dbReference>
<dbReference type="GO" id="GO:0009252">
    <property type="term" value="P:peptidoglycan biosynthetic process"/>
    <property type="evidence" value="ECO:0007669"/>
    <property type="project" value="UniProtKB-KW"/>
</dbReference>
<evidence type="ECO:0000256" key="2">
    <source>
        <dbReference type="ARBA" id="ARBA00007739"/>
    </source>
</evidence>
<dbReference type="GO" id="GO:0008955">
    <property type="term" value="F:peptidoglycan glycosyltransferase activity"/>
    <property type="evidence" value="ECO:0007669"/>
    <property type="project" value="UniProtKB-EC"/>
</dbReference>
<dbReference type="PANTHER" id="PTHR32282:SF34">
    <property type="entry name" value="PENICILLIN-BINDING PROTEIN 1A"/>
    <property type="match status" value="1"/>
</dbReference>
<dbReference type="Gene3D" id="1.10.3810.10">
    <property type="entry name" value="Biosynthetic peptidoglycan transglycosylase-like"/>
    <property type="match status" value="1"/>
</dbReference>
<evidence type="ECO:0000256" key="15">
    <source>
        <dbReference type="SAM" id="Phobius"/>
    </source>
</evidence>
<feature type="domain" description="Penicillin-binding protein transpeptidase" evidence="16">
    <location>
        <begin position="420"/>
        <end position="662"/>
    </location>
</feature>
<accession>A0A5J5E277</accession>
<keyword evidence="7" id="KW-0378">Hydrolase</keyword>
<comment type="catalytic activity">
    <reaction evidence="13">
        <text>[GlcNAc-(1-&gt;4)-Mur2Ac(oyl-L-Ala-gamma-D-Glu-L-Lys-D-Ala-D-Ala)](n)-di-trans,octa-cis-undecaprenyl diphosphate + beta-D-GlcNAc-(1-&gt;4)-Mur2Ac(oyl-L-Ala-gamma-D-Glu-L-Lys-D-Ala-D-Ala)-di-trans,octa-cis-undecaprenyl diphosphate = [GlcNAc-(1-&gt;4)-Mur2Ac(oyl-L-Ala-gamma-D-Glu-L-Lys-D-Ala-D-Ala)](n+1)-di-trans,octa-cis-undecaprenyl diphosphate + di-trans,octa-cis-undecaprenyl diphosphate + H(+)</text>
        <dbReference type="Rhea" id="RHEA:23708"/>
        <dbReference type="Rhea" id="RHEA-COMP:9602"/>
        <dbReference type="Rhea" id="RHEA-COMP:9603"/>
        <dbReference type="ChEBI" id="CHEBI:15378"/>
        <dbReference type="ChEBI" id="CHEBI:58405"/>
        <dbReference type="ChEBI" id="CHEBI:60033"/>
        <dbReference type="ChEBI" id="CHEBI:78435"/>
        <dbReference type="EC" id="2.4.99.28"/>
    </reaction>
</comment>
<dbReference type="GO" id="GO:0030288">
    <property type="term" value="C:outer membrane-bounded periplasmic space"/>
    <property type="evidence" value="ECO:0007669"/>
    <property type="project" value="TreeGrafter"/>
</dbReference>
<keyword evidence="11" id="KW-0961">Cell wall biogenesis/degradation</keyword>
<feature type="compositionally biased region" description="Gly residues" evidence="14">
    <location>
        <begin position="832"/>
        <end position="854"/>
    </location>
</feature>
<evidence type="ECO:0000256" key="10">
    <source>
        <dbReference type="ARBA" id="ARBA00023268"/>
    </source>
</evidence>
<evidence type="ECO:0000256" key="6">
    <source>
        <dbReference type="ARBA" id="ARBA00022679"/>
    </source>
</evidence>
<dbReference type="FunFam" id="1.10.3810.10:FF:000001">
    <property type="entry name" value="Penicillin-binding protein 1A"/>
    <property type="match status" value="1"/>
</dbReference>
<dbReference type="Gene3D" id="3.40.710.10">
    <property type="entry name" value="DD-peptidase/beta-lactamase superfamily"/>
    <property type="match status" value="1"/>
</dbReference>
<dbReference type="SUPFAM" id="SSF56601">
    <property type="entry name" value="beta-lactamase/transpeptidase-like"/>
    <property type="match status" value="1"/>
</dbReference>
<comment type="similarity">
    <text evidence="1">In the C-terminal section; belongs to the transpeptidase family.</text>
</comment>
<feature type="domain" description="Glycosyl transferase family 51" evidence="17">
    <location>
        <begin position="156"/>
        <end position="327"/>
    </location>
</feature>
<dbReference type="InterPro" id="IPR001460">
    <property type="entry name" value="PCN-bd_Tpept"/>
</dbReference>
<evidence type="ECO:0000256" key="7">
    <source>
        <dbReference type="ARBA" id="ARBA00022801"/>
    </source>
</evidence>
<feature type="compositionally biased region" description="Low complexity" evidence="14">
    <location>
        <begin position="55"/>
        <end position="71"/>
    </location>
</feature>
<evidence type="ECO:0000313" key="18">
    <source>
        <dbReference type="EMBL" id="KAA8823042.1"/>
    </source>
</evidence>
<keyword evidence="8" id="KW-0133">Cell shape</keyword>